<keyword evidence="2" id="KW-0472">Membrane</keyword>
<reference evidence="4" key="1">
    <citation type="submission" date="2022-11" db="UniProtKB">
        <authorList>
            <consortium name="WormBaseParasite"/>
        </authorList>
    </citation>
    <scope>IDENTIFICATION</scope>
</reference>
<feature type="region of interest" description="Disordered" evidence="1">
    <location>
        <begin position="164"/>
        <end position="185"/>
    </location>
</feature>
<protein>
    <submittedName>
        <fullName evidence="4">Uncharacterized protein</fullName>
    </submittedName>
</protein>
<feature type="compositionally biased region" description="Acidic residues" evidence="1">
    <location>
        <begin position="364"/>
        <end position="381"/>
    </location>
</feature>
<evidence type="ECO:0000256" key="1">
    <source>
        <dbReference type="SAM" id="MobiDB-lite"/>
    </source>
</evidence>
<accession>A0A914BV89</accession>
<proteinExistence type="predicted"/>
<feature type="region of interest" description="Disordered" evidence="1">
    <location>
        <begin position="353"/>
        <end position="382"/>
    </location>
</feature>
<keyword evidence="2" id="KW-0812">Transmembrane</keyword>
<keyword evidence="2" id="KW-1133">Transmembrane helix</keyword>
<dbReference type="Proteomes" id="UP000887540">
    <property type="component" value="Unplaced"/>
</dbReference>
<organism evidence="3 4">
    <name type="scientific">Acrobeloides nanus</name>
    <dbReference type="NCBI Taxonomy" id="290746"/>
    <lineage>
        <taxon>Eukaryota</taxon>
        <taxon>Metazoa</taxon>
        <taxon>Ecdysozoa</taxon>
        <taxon>Nematoda</taxon>
        <taxon>Chromadorea</taxon>
        <taxon>Rhabditida</taxon>
        <taxon>Tylenchina</taxon>
        <taxon>Cephalobomorpha</taxon>
        <taxon>Cephaloboidea</taxon>
        <taxon>Cephalobidae</taxon>
        <taxon>Acrobeloides</taxon>
    </lineage>
</organism>
<evidence type="ECO:0000313" key="4">
    <source>
        <dbReference type="WBParaSite" id="ACRNAN_Path_1070.g4102.t1"/>
    </source>
</evidence>
<sequence length="421" mass="47818">MPGYPRKPIHDWDYYFYILVVIFFGVLTVIFIFYYIFKCIDSYIKKGFEECEDCENSRPHTHVRQIRYSHQNDSPTSDNNYNNIYNPPYQPVVIEGLPEMAPTKGAQTLIWIGSISGVILSNTDELKNTNNSKENHEHGTIIEISESDTESENYQDALSEFVPMPDYQAPENSSTSSESEEGMHENPKQIAINMDNLDTNADVVSDAKMNSDMNDPCHAESFPLNKFEDKINLLCPAEELEHCSLKQEPLDEEGEDDDLNEEDLKLPESATLAMAETISELSFSESDLTAYECKLNPSLVQMTWADLSGNKAKNMTEIAQTESENVKSLLAGKKVKKEDQPNKDSANFEFNAISESERNSPMTESDEEVQLYENNSTEEEHETVPLIDQTNSQITTNKNALDSSARNWYNENCESLQCFIC</sequence>
<dbReference type="WBParaSite" id="ACRNAN_Path_1070.g4102.t1">
    <property type="protein sequence ID" value="ACRNAN_Path_1070.g4102.t1"/>
    <property type="gene ID" value="ACRNAN_Path_1070.g4102"/>
</dbReference>
<dbReference type="AlphaFoldDB" id="A0A914BV89"/>
<keyword evidence="3" id="KW-1185">Reference proteome</keyword>
<feature type="transmembrane region" description="Helical" evidence="2">
    <location>
        <begin position="14"/>
        <end position="37"/>
    </location>
</feature>
<evidence type="ECO:0000313" key="3">
    <source>
        <dbReference type="Proteomes" id="UP000887540"/>
    </source>
</evidence>
<evidence type="ECO:0000256" key="2">
    <source>
        <dbReference type="SAM" id="Phobius"/>
    </source>
</evidence>
<name>A0A914BV89_9BILA</name>